<feature type="compositionally biased region" description="Polar residues" evidence="5">
    <location>
        <begin position="51"/>
        <end position="69"/>
    </location>
</feature>
<evidence type="ECO:0000313" key="8">
    <source>
        <dbReference type="EMBL" id="BAE06322.1"/>
    </source>
</evidence>
<proteinExistence type="evidence at transcript level"/>
<dbReference type="Pfam" id="PF00778">
    <property type="entry name" value="DIX"/>
    <property type="match status" value="1"/>
</dbReference>
<feature type="region of interest" description="Disordered" evidence="5">
    <location>
        <begin position="600"/>
        <end position="623"/>
    </location>
</feature>
<dbReference type="Pfam" id="PF00615">
    <property type="entry name" value="RGS"/>
    <property type="match status" value="1"/>
</dbReference>
<dbReference type="InterPro" id="IPR043581">
    <property type="entry name" value="Axin-like"/>
</dbReference>
<dbReference type="InterPro" id="IPR029071">
    <property type="entry name" value="Ubiquitin-like_domsf"/>
</dbReference>
<feature type="region of interest" description="Disordered" evidence="5">
    <location>
        <begin position="241"/>
        <end position="265"/>
    </location>
</feature>
<dbReference type="PANTHER" id="PTHR46102">
    <property type="entry name" value="AXIN"/>
    <property type="match status" value="1"/>
</dbReference>
<dbReference type="AlphaFoldDB" id="Q4H3V5"/>
<evidence type="ECO:0000256" key="2">
    <source>
        <dbReference type="ARBA" id="ARBA00022490"/>
    </source>
</evidence>
<feature type="compositionally biased region" description="Basic and acidic residues" evidence="5">
    <location>
        <begin position="658"/>
        <end position="677"/>
    </location>
</feature>
<dbReference type="InterPro" id="IPR038207">
    <property type="entry name" value="DIX_dom_sf"/>
</dbReference>
<evidence type="ECO:0000256" key="3">
    <source>
        <dbReference type="ARBA" id="ARBA00022687"/>
    </source>
</evidence>
<evidence type="ECO:0000256" key="4">
    <source>
        <dbReference type="PROSITE-ProRule" id="PRU00069"/>
    </source>
</evidence>
<feature type="region of interest" description="Disordered" evidence="5">
    <location>
        <begin position="33"/>
        <end position="69"/>
    </location>
</feature>
<keyword evidence="3 4" id="KW-0879">Wnt signaling pathway</keyword>
<feature type="region of interest" description="Disordered" evidence="5">
    <location>
        <begin position="658"/>
        <end position="712"/>
    </location>
</feature>
<gene>
    <name evidence="8" type="primary">Ci-axin</name>
</gene>
<sequence>MQNGVHCGFKGQDTISMVHSFMLDHNFAKSHTNTEKNSLGEDLDEVAGESRLSTRSSLSGKSGISATPSLTQERWKRSLCSLLNDCEGVKAFQTYLQECDQEITLICLLALKGFRNFGMKENIPNSGNSSAASSTTGSITNKSMTLMDEETKRNRLKLAQQIYRKFLGSDAPKSISNIIRQETKQTIVTSIKNAAKKKSCVELDIFHEAKSQIELYVESTFYKSFLTSEIFFKYISLSDTTNKSPSNGQPPQPNSTQTSISSQSNVQHIVDATSDQKISTQPGYLPRLDENQVWNPTRRNISTNVRSHPSDSLKRTAIIRSVRENHISVDHDESHRQDVNRPAAPYYTANTYWVPPASAIGSDQASKSSDATSDTLSCPDNSSIDGATAYSSSRTGHKRYIRNQMKKNPANVLPECCHQPRTTRCKDIPTLATNNPAAFFEQLRIKLEKVLEEQKRVRAMMQRNNEPNVFDEDIDEMMESHIARVIHSPGEHNIPPILSSTRLPISASTSYPQHKTESSISDNQRMSGVMKKDQLRRKPEVPAVGLVPGMAQNEVPDIPTPVNPVDKNQMICAWIQQAPSSNQSRKKHQKMRRSVATDNEIIPGGMPILPEDRTGLTSTLSSTRPHRTPLVLAQDMMPPMEQPDVNTTIEEVKRRLIEETDRKEFSPSHSVETHESKAVAQSKAVAHESVSDTDSSTETATSANTISGKVDTSNEANNTTVVYYLPHEPLAYKIHIPHCPLTLGQFKSYLTKRNNQKFFFKHFSPELKRDVFFEVTKDNEKLPLWEDVVLAKIEYEL</sequence>
<evidence type="ECO:0000259" key="6">
    <source>
        <dbReference type="PROSITE" id="PS50132"/>
    </source>
</evidence>
<dbReference type="PANTHER" id="PTHR46102:SF2">
    <property type="entry name" value="AXIN"/>
    <property type="match status" value="1"/>
</dbReference>
<accession>A0A1W2VNR8</accession>
<keyword evidence="2" id="KW-0963">Cytoplasm</keyword>
<dbReference type="InterPro" id="IPR016137">
    <property type="entry name" value="RGS"/>
</dbReference>
<reference evidence="8" key="2">
    <citation type="journal article" date="2004" name="Development">
        <title>Gene expression profiles of transcription factors and signaling molecules in the ascidian embryo: towards a comprehensive understanding of gene networks.</title>
        <authorList>
            <person name="Imai K.S."/>
            <person name="Hino K."/>
            <person name="Yagi K."/>
            <person name="Satoh N."/>
            <person name="Satou Y."/>
        </authorList>
    </citation>
    <scope>NUCLEOTIDE SEQUENCE</scope>
</reference>
<dbReference type="InterPro" id="IPR001158">
    <property type="entry name" value="DIX"/>
</dbReference>
<feature type="domain" description="DIX" evidence="7">
    <location>
        <begin position="716"/>
        <end position="797"/>
    </location>
</feature>
<dbReference type="KEGG" id="cin:778548"/>
<evidence type="ECO:0000259" key="7">
    <source>
        <dbReference type="PROSITE" id="PS50841"/>
    </source>
</evidence>
<feature type="compositionally biased region" description="Low complexity" evidence="5">
    <location>
        <begin position="692"/>
        <end position="705"/>
    </location>
</feature>
<protein>
    <submittedName>
        <fullName evidence="8">Axin</fullName>
    </submittedName>
</protein>
<feature type="region of interest" description="Disordered" evidence="5">
    <location>
        <begin position="361"/>
        <end position="391"/>
    </location>
</feature>
<reference evidence="8" key="3">
    <citation type="submission" date="2005-04" db="EMBL/GenBank/DDBJ databases">
        <title>Expressed genes in Ciona intestinalis.</title>
        <authorList>
            <person name="Satou Y."/>
        </authorList>
    </citation>
    <scope>NUCLEOTIDE SEQUENCE</scope>
</reference>
<dbReference type="InterPro" id="IPR036305">
    <property type="entry name" value="RGS_sf"/>
</dbReference>
<dbReference type="GO" id="GO:0090090">
    <property type="term" value="P:negative regulation of canonical Wnt signaling pathway"/>
    <property type="evidence" value="ECO:0007669"/>
    <property type="project" value="InterPro"/>
</dbReference>
<reference evidence="8" key="1">
    <citation type="journal article" date="2003" name="Dev. Genes Evol.">
        <title>Genomewide surveys of developmentally relevant genes in Ciona intestinalis.</title>
        <authorList>
            <person name="Satou Y."/>
            <person name="Satoh N."/>
        </authorList>
    </citation>
    <scope>NUCLEOTIDE SEQUENCE</scope>
</reference>
<dbReference type="OrthoDB" id="10007451at2759"/>
<dbReference type="SUPFAM" id="SSF48097">
    <property type="entry name" value="Regulator of G-protein signaling, RGS"/>
    <property type="match status" value="1"/>
</dbReference>
<dbReference type="SMART" id="SM00021">
    <property type="entry name" value="DAX"/>
    <property type="match status" value="1"/>
</dbReference>
<dbReference type="PROSITE" id="PS50841">
    <property type="entry name" value="DIX"/>
    <property type="match status" value="1"/>
</dbReference>
<dbReference type="GO" id="GO:0016055">
    <property type="term" value="P:Wnt signaling pathway"/>
    <property type="evidence" value="ECO:0007669"/>
    <property type="project" value="UniProtKB-KW"/>
</dbReference>
<dbReference type="SMART" id="SM00315">
    <property type="entry name" value="RGS"/>
    <property type="match status" value="1"/>
</dbReference>
<name>Q4H3V5_CIOIN</name>
<feature type="compositionally biased region" description="Low complexity" evidence="5">
    <location>
        <begin position="254"/>
        <end position="265"/>
    </location>
</feature>
<dbReference type="PROSITE" id="PS50132">
    <property type="entry name" value="RGS"/>
    <property type="match status" value="1"/>
</dbReference>
<feature type="domain" description="RGS" evidence="6">
    <location>
        <begin position="78"/>
        <end position="235"/>
    </location>
</feature>
<dbReference type="Gene3D" id="1.10.167.10">
    <property type="entry name" value="Regulator of G-protein Signalling 4, domain 2"/>
    <property type="match status" value="1"/>
</dbReference>
<accession>Q4H3V5</accession>
<dbReference type="InterPro" id="IPR044926">
    <property type="entry name" value="RGS_subdomain_2"/>
</dbReference>
<evidence type="ECO:0000256" key="1">
    <source>
        <dbReference type="ARBA" id="ARBA00004496"/>
    </source>
</evidence>
<evidence type="ECO:0000256" key="5">
    <source>
        <dbReference type="SAM" id="MobiDB-lite"/>
    </source>
</evidence>
<dbReference type="Gene3D" id="2.40.240.130">
    <property type="match status" value="1"/>
</dbReference>
<dbReference type="SUPFAM" id="SSF54236">
    <property type="entry name" value="Ubiquitin-like"/>
    <property type="match status" value="1"/>
</dbReference>
<comment type="subcellular location">
    <subcellularLocation>
        <location evidence="1">Cytoplasm</location>
    </subcellularLocation>
</comment>
<dbReference type="GO" id="GO:0005737">
    <property type="term" value="C:cytoplasm"/>
    <property type="evidence" value="ECO:0007669"/>
    <property type="project" value="UniProtKB-SubCell"/>
</dbReference>
<organism evidence="8">
    <name type="scientific">Ciona intestinalis</name>
    <name type="common">Transparent sea squirt</name>
    <name type="synonym">Ascidia intestinalis</name>
    <dbReference type="NCBI Taxonomy" id="7719"/>
    <lineage>
        <taxon>Eukaryota</taxon>
        <taxon>Metazoa</taxon>
        <taxon>Chordata</taxon>
        <taxon>Tunicata</taxon>
        <taxon>Ascidiacea</taxon>
        <taxon>Phlebobranchia</taxon>
        <taxon>Cionidae</taxon>
        <taxon>Ciona</taxon>
    </lineage>
</organism>
<dbReference type="EMBL" id="AB210317">
    <property type="protein sequence ID" value="BAE06322.1"/>
    <property type="molecule type" value="mRNA"/>
</dbReference>